<evidence type="ECO:0000256" key="8">
    <source>
        <dbReference type="ARBA" id="ARBA00031347"/>
    </source>
</evidence>
<accession>A0ABD2XTK3</accession>
<keyword evidence="7" id="KW-0472">Membrane</keyword>
<dbReference type="Proteomes" id="UP001630127">
    <property type="component" value="Unassembled WGS sequence"/>
</dbReference>
<dbReference type="GO" id="GO:0015031">
    <property type="term" value="P:protein transport"/>
    <property type="evidence" value="ECO:0007669"/>
    <property type="project" value="UniProtKB-KW"/>
</dbReference>
<comment type="similarity">
    <text evidence="2">Belongs to the COG8 family.</text>
</comment>
<proteinExistence type="inferred from homology"/>
<evidence type="ECO:0000256" key="3">
    <source>
        <dbReference type="ARBA" id="ARBA00020983"/>
    </source>
</evidence>
<evidence type="ECO:0000256" key="2">
    <source>
        <dbReference type="ARBA" id="ARBA00006419"/>
    </source>
</evidence>
<dbReference type="EMBL" id="JBJUIK010000017">
    <property type="protein sequence ID" value="KAL3498666.1"/>
    <property type="molecule type" value="Genomic_DNA"/>
</dbReference>
<evidence type="ECO:0000256" key="5">
    <source>
        <dbReference type="ARBA" id="ARBA00022927"/>
    </source>
</evidence>
<dbReference type="InterPro" id="IPR007255">
    <property type="entry name" value="COG8"/>
</dbReference>
<name>A0ABD2XTK3_9GENT</name>
<gene>
    <name evidence="10" type="ORF">ACH5RR_041398</name>
</gene>
<sequence length="309" mass="32995">MASALKFFKQTTPYNLHRSQVCSRSPPSPPPTLSGLISRNSSLSPSIAGAIESRHGEDTAADAGGRRGEPSRKCIGVGKERKGGNTGEKSSLVWENVLILSIDVSILIFRASGGAATGPLLASGLVAASPSLGLVERIAEILKLTSACSEFVESAEEILEKRRTNQTLLESHSTLLDLLEIPQLMDILPVIQALATGVQQTTLSLHSQLLQKLGSKFELVLDTHHWVPLPAVGFPSNTFCEESQEDIIPPPNLVEHPPLAIFINGVSAAMNELHYSASLSLKPILAQELVKGLQGVSDSLLRYNTDAQG</sequence>
<evidence type="ECO:0000256" key="4">
    <source>
        <dbReference type="ARBA" id="ARBA00022448"/>
    </source>
</evidence>
<evidence type="ECO:0000256" key="6">
    <source>
        <dbReference type="ARBA" id="ARBA00023034"/>
    </source>
</evidence>
<evidence type="ECO:0000256" key="1">
    <source>
        <dbReference type="ARBA" id="ARBA00004395"/>
    </source>
</evidence>
<comment type="caution">
    <text evidence="10">The sequence shown here is derived from an EMBL/GenBank/DDBJ whole genome shotgun (WGS) entry which is preliminary data.</text>
</comment>
<dbReference type="Pfam" id="PF04124">
    <property type="entry name" value="Dor1"/>
    <property type="match status" value="1"/>
</dbReference>
<evidence type="ECO:0000256" key="7">
    <source>
        <dbReference type="ARBA" id="ARBA00023136"/>
    </source>
</evidence>
<keyword evidence="5" id="KW-0653">Protein transport</keyword>
<evidence type="ECO:0000313" key="10">
    <source>
        <dbReference type="EMBL" id="KAL3498666.1"/>
    </source>
</evidence>
<dbReference type="PANTHER" id="PTHR21311">
    <property type="entry name" value="CONSERVED OLIGOMERIC GOLGI COMPLEX COMPONENT 8"/>
    <property type="match status" value="1"/>
</dbReference>
<keyword evidence="11" id="KW-1185">Reference proteome</keyword>
<dbReference type="PANTHER" id="PTHR21311:SF0">
    <property type="entry name" value="CONSERVED OLIGOMERIC GOLGI COMPLEX SUBUNIT 8"/>
    <property type="match status" value="1"/>
</dbReference>
<dbReference type="AlphaFoldDB" id="A0ABD2XTK3"/>
<reference evidence="10 11" key="1">
    <citation type="submission" date="2024-11" db="EMBL/GenBank/DDBJ databases">
        <title>A near-complete genome assembly of Cinchona calisaya.</title>
        <authorList>
            <person name="Lian D.C."/>
            <person name="Zhao X.W."/>
            <person name="Wei L."/>
        </authorList>
    </citation>
    <scope>NUCLEOTIDE SEQUENCE [LARGE SCALE GENOMIC DNA]</scope>
    <source>
        <tissue evidence="10">Nenye</tissue>
    </source>
</reference>
<evidence type="ECO:0000256" key="9">
    <source>
        <dbReference type="SAM" id="MobiDB-lite"/>
    </source>
</evidence>
<protein>
    <recommendedName>
        <fullName evidence="3">Conserved oligomeric Golgi complex subunit 8</fullName>
    </recommendedName>
    <alternativeName>
        <fullName evidence="8">Component of oligomeric Golgi complex 8</fullName>
    </alternativeName>
</protein>
<feature type="region of interest" description="Disordered" evidence="9">
    <location>
        <begin position="52"/>
        <end position="87"/>
    </location>
</feature>
<organism evidence="10 11">
    <name type="scientific">Cinchona calisaya</name>
    <dbReference type="NCBI Taxonomy" id="153742"/>
    <lineage>
        <taxon>Eukaryota</taxon>
        <taxon>Viridiplantae</taxon>
        <taxon>Streptophyta</taxon>
        <taxon>Embryophyta</taxon>
        <taxon>Tracheophyta</taxon>
        <taxon>Spermatophyta</taxon>
        <taxon>Magnoliopsida</taxon>
        <taxon>eudicotyledons</taxon>
        <taxon>Gunneridae</taxon>
        <taxon>Pentapetalae</taxon>
        <taxon>asterids</taxon>
        <taxon>lamiids</taxon>
        <taxon>Gentianales</taxon>
        <taxon>Rubiaceae</taxon>
        <taxon>Cinchonoideae</taxon>
        <taxon>Cinchoneae</taxon>
        <taxon>Cinchona</taxon>
    </lineage>
</organism>
<evidence type="ECO:0000313" key="11">
    <source>
        <dbReference type="Proteomes" id="UP001630127"/>
    </source>
</evidence>
<feature type="compositionally biased region" description="Basic and acidic residues" evidence="9">
    <location>
        <begin position="52"/>
        <end position="83"/>
    </location>
</feature>
<dbReference type="GO" id="GO:0000139">
    <property type="term" value="C:Golgi membrane"/>
    <property type="evidence" value="ECO:0007669"/>
    <property type="project" value="UniProtKB-SubCell"/>
</dbReference>
<keyword evidence="4" id="KW-0813">Transport</keyword>
<keyword evidence="6" id="KW-0333">Golgi apparatus</keyword>
<feature type="region of interest" description="Disordered" evidence="9">
    <location>
        <begin position="18"/>
        <end position="38"/>
    </location>
</feature>
<comment type="subcellular location">
    <subcellularLocation>
        <location evidence="1">Golgi apparatus membrane</location>
        <topology evidence="1">Peripheral membrane protein</topology>
    </subcellularLocation>
</comment>